<evidence type="ECO:0000256" key="2">
    <source>
        <dbReference type="ARBA" id="ARBA00005679"/>
    </source>
</evidence>
<accession>A0A9Q0MK55</accession>
<dbReference type="Pfam" id="PF03227">
    <property type="entry name" value="GILT"/>
    <property type="match status" value="17"/>
</dbReference>
<evidence type="ECO:0000256" key="7">
    <source>
        <dbReference type="SAM" id="SignalP"/>
    </source>
</evidence>
<keyword evidence="4 7" id="KW-0732">Signal</keyword>
<dbReference type="PANTHER" id="PTHR13234">
    <property type="entry name" value="GAMMA-INTERFERON INDUCIBLE LYSOSOMAL THIOL REDUCTASE GILT"/>
    <property type="match status" value="1"/>
</dbReference>
<dbReference type="InterPro" id="IPR004911">
    <property type="entry name" value="Interferon-induced_GILT"/>
</dbReference>
<dbReference type="PANTHER" id="PTHR13234:SF8">
    <property type="entry name" value="GAMMA-INTERFERON-INDUCIBLE LYSOSOMAL THIOL REDUCTASE"/>
    <property type="match status" value="1"/>
</dbReference>
<dbReference type="EMBL" id="JAPWDV010000001">
    <property type="protein sequence ID" value="KAJ6225792.1"/>
    <property type="molecule type" value="Genomic_DNA"/>
</dbReference>
<protein>
    <submittedName>
        <fullName evidence="8">Uncharacterized protein</fullName>
    </submittedName>
</protein>
<dbReference type="GO" id="GO:0005576">
    <property type="term" value="C:extracellular region"/>
    <property type="evidence" value="ECO:0007669"/>
    <property type="project" value="UniProtKB-SubCell"/>
</dbReference>
<gene>
    <name evidence="8" type="ORF">RDWZM_004337</name>
</gene>
<evidence type="ECO:0000256" key="5">
    <source>
        <dbReference type="ARBA" id="ARBA00023180"/>
    </source>
</evidence>
<name>A0A9Q0MK55_BLOTA</name>
<evidence type="ECO:0000313" key="9">
    <source>
        <dbReference type="Proteomes" id="UP001142055"/>
    </source>
</evidence>
<evidence type="ECO:0000256" key="6">
    <source>
        <dbReference type="SAM" id="MobiDB-lite"/>
    </source>
</evidence>
<feature type="region of interest" description="Disordered" evidence="6">
    <location>
        <begin position="3459"/>
        <end position="3537"/>
    </location>
</feature>
<proteinExistence type="inferred from homology"/>
<keyword evidence="9" id="KW-1185">Reference proteome</keyword>
<organism evidence="8 9">
    <name type="scientific">Blomia tropicalis</name>
    <name type="common">Mite</name>
    <dbReference type="NCBI Taxonomy" id="40697"/>
    <lineage>
        <taxon>Eukaryota</taxon>
        <taxon>Metazoa</taxon>
        <taxon>Ecdysozoa</taxon>
        <taxon>Arthropoda</taxon>
        <taxon>Chelicerata</taxon>
        <taxon>Arachnida</taxon>
        <taxon>Acari</taxon>
        <taxon>Acariformes</taxon>
        <taxon>Sarcoptiformes</taxon>
        <taxon>Astigmata</taxon>
        <taxon>Glycyphagoidea</taxon>
        <taxon>Echimyopodidae</taxon>
        <taxon>Blomia</taxon>
    </lineage>
</organism>
<feature type="chain" id="PRO_5040322149" evidence="7">
    <location>
        <begin position="22"/>
        <end position="3558"/>
    </location>
</feature>
<evidence type="ECO:0000256" key="4">
    <source>
        <dbReference type="ARBA" id="ARBA00022729"/>
    </source>
</evidence>
<evidence type="ECO:0000256" key="3">
    <source>
        <dbReference type="ARBA" id="ARBA00022525"/>
    </source>
</evidence>
<comment type="caution">
    <text evidence="8">The sequence shown here is derived from an EMBL/GenBank/DDBJ whole genome shotgun (WGS) entry which is preliminary data.</text>
</comment>
<comment type="subcellular location">
    <subcellularLocation>
        <location evidence="1">Secreted</location>
    </subcellularLocation>
</comment>
<feature type="compositionally biased region" description="Low complexity" evidence="6">
    <location>
        <begin position="3459"/>
        <end position="3525"/>
    </location>
</feature>
<feature type="signal peptide" evidence="7">
    <location>
        <begin position="1"/>
        <end position="21"/>
    </location>
</feature>
<evidence type="ECO:0000256" key="1">
    <source>
        <dbReference type="ARBA" id="ARBA00004613"/>
    </source>
</evidence>
<comment type="similarity">
    <text evidence="2">Belongs to the GILT family.</text>
</comment>
<evidence type="ECO:0000313" key="8">
    <source>
        <dbReference type="EMBL" id="KAJ6225792.1"/>
    </source>
</evidence>
<dbReference type="Proteomes" id="UP001142055">
    <property type="component" value="Chromosome 1"/>
</dbReference>
<reference evidence="8" key="1">
    <citation type="submission" date="2022-12" db="EMBL/GenBank/DDBJ databases">
        <title>Genome assemblies of Blomia tropicalis.</title>
        <authorList>
            <person name="Cui Y."/>
        </authorList>
    </citation>
    <scope>NUCLEOTIDE SEQUENCE</scope>
    <source>
        <tissue evidence="8">Adult mites</tissue>
    </source>
</reference>
<keyword evidence="3" id="KW-0964">Secreted</keyword>
<keyword evidence="5" id="KW-0325">Glycoprotein</keyword>
<sequence length="3558" mass="404265">MKLITFCLFILLATSIQKCISQDVTKQVKVEVFYETLNDVVRRFFVEQFRLVSVNLLDQIDLQLYPYGNTKSSNGKYECPYGDLQCEANKIHACIIKAETPNDATKPINKLGLSKFVNCFFKNRYADDNIESLGEKCHPNDVDSDWPSIRMCIQTDTDVTKHFENITKEIDSNAISDGFAIRINGNVNVAAKTNLAGEICNAIQKSDGICAQKEMPRKVQVGVYYESMNKESANYFISQLKPFYHVLEDFVDIELIPYGNTKYDSSSETYNCSMGDRQCISNKFQAIVVDSYINKPNNGDPVSGTNRAINFITCLAKSTIGNVFDALEICSNQNFKPDKYITILEAIKENPTEVQNILTQMRKKTEQFYTNNSLLRIPLITINGKIDYNAFDDLVQESCAQYKGIIKASICTKVKLTVLYEALNHKSRTLFLEQLKPIFENLYNLIDLTLIPAGRAVSAPGHGFVCPSGSDQCRAMQLHACALNFFWNDGNNYTDPIRKEIFDFIVCTFKNKRLKNVMEAAEICSNEHIETDAWYTIHGCLFDGTGNVIFEEYISQTGNLIENIAKHTIPIILFNDTTEITDLSNIKSLICNNFDDYHAPDYCESDMPSKVTIQIYYESMSDLSKQFFTTQYDPWYMYVEEMAQIELYPAGNVIETVNGNNGSCDSYNMDSVCLANKIQAFIIDRYYNHDDDGDFIDGSLRTMIFLSCAFNHPHFKDNVYATYEYCTENELIFDDWFAILVTVKSEIGSNVYKTVLDATDKFKKDNQLISLDPVPWVTLDNKMHSKRAADDLLQTVCQQYNGVKPLECTPVHVEIYYSAINPQSRRFFLDQLIPVFRNIRERIHLTLIPYGIANPKQTIEDECKTNENLCFANKVQACAINRYFKDEVIDNSIQWDGKNQTLAFITCMFKNIKNMDIGRLAEECANNNIILADTIMECAEQPEGHEYLSAMRNKTIELYESMEHVPWIVINGIRSAMAQSDLKESICDQMVGDHPNYCYEPTPAKVKVQFHYSSLDKHVQAYVLEELYPHYRLLEEIIDLDVVPFGLTEVLSQKDGNYTFICPHGIDECHVNLIHACLYNQYYHNDDDPISDNIEQYDGKLQFIEFLYCYFKNPNYPASVVDAATQCIEKIFTDDYSTIINCAHESIGQNILLKFQEEKVLTLLPHMTYVPWITVNGLHSYSMEHHIQRTVCDKYIGREKPHDCYQDYEQIDKPVVEIHYEPGDMKSNYFFSSSLIPEYIEMLAQVSFIPFGRSNYTNDEKKCVNDPSCVVYKEHACLIDLYMATHPIESMQSIACTFNMTDTGDNDDNALNKCVDQMFEDIIPDIWEKIHSCTLQKGEELMKQNALRVKDLDPPISHVPWLLINDEHNIEGEVNLSNELCSAYYPTDKPQMCKPKLQLVNIYYETMNDNVSNLISNQLSQYTEYLDEIGNFSFIPYGTTEHVDGKFICPRGDSQCSANRIHACMIDRFFNQTGKQITEEEYRKNRIRFSKFLVCTFFQEHSSSNPVEKANVCVDQNFEGDLWRDIHMCSAGPEGEDLYIEMGRQTDDLSPKLTNVPYVTIDSKQNLNASLNLFQAICNSYPIVKVPLCATMPSFAINVGIYITANEDARKFMIEQVLPFYKEIVPVLRNSLTYNNGGGGGGPNEAKLHALIKPTLVAWGDTKYDSSAKKDPFTCSGANECYINRFLACADYYHGDEPRSTLHLIEFALCFFSHENALTNGSQTVANECANRIWIPDPFPQLETCATEQSQDAYDIFLRMKNKTEKNNQHLQSLSSLLFITIFIGTTSTAQAVSVEIFYETLNDAVRRFFVEQFKLATDNLNDDIELKLLPYGNTTQDPTSKEYSCPFGENQCLANKFHACFVVSTTNTTLQINFTNCFFKNRYAIDDIELLVNKCLPSEIDPEIILKCATNSTTDPNEQFAQLTSQISDISKDGFAVRIGGSEQENVNENAKTNLAGELCTILEKTDGICNQTLPISKVKIGVYYESMNLVASNYFISQLRPFYHVLEDFVDIELVPYGNTQYDESSKTYICSKGDRQCIINKFQALVVDLFMNNPNNGDPVSGTNRAINFVTCFAKSTIGNVFDALEICSNQNFKPDTYNAILEAIKENSPEVERVFSAMRTKTKPFIVNNEPIRIPLVTLNNQIDYNAYNDLIQESCKQYKNKRLLNVFDAGEICSSENIEADAWFNIHGCYFDGTVNGILGDYYERTDFFNATDKIYPAVFIGKPEGHHQLNDLSTLKSTICDQYDTYHRPDYCETTPAPKVSVKVYYESMAEFAKTFFTTQYYPWYIYLEEIAQFELYPAGNVRENKSDGSCDSYEINSACMANKIQAFVIDKYVKHDDDGDSIDGTLRTMHFLQCIFNHPNWKDNIYMAAEFCTEETLLADEWYDLLLTSKSDIGSEIYKNVLDITKKYMEDNSLNALEPIPWVTLDSQNHSKRAADDLLITVCNKYLGEKPLECTPVQVDVYYSAINPQSRRFFLDQLTPTYRRLRERMQLNLIPYGTSNTNLTTEDECKSQEKICTANKAQACAIVNFFNDDVIENSIQWDGKNQTLTFIDCMFKNIGNQDVLTLVEKCANNNIILGEEIVQCAKDAEGLSLLDQMRSKTMGQYQSMDHAPWIIINGIRSAEAESNLKQAICDQMLGDKPNFCLEPTAEKVKMEFHYSTLDDNSQQYVINELYPHYRLMEEIIDLDIIPFGLTEVLGPDEGNLTLICSNGIDECRTNLLHACVYAEFWHNDDGPISDNPNEYDGKLQVIEFLNCYFSSSQYPNEIVNAAEACVESIFGDYHSSINECAHSKLGIKILLEMQEEKVKPLLPHLTYVPWITINGKHSYSVEHHIQRTVCDTYTGIDKPMDCYKIDNTDPKPTIDIHYEPRDKRSSNFFTNGLLPKRLIEISNLNMIPFGRSKFDDKTTKCVNDDEDCLLYKHHACLIDLYLQNYPLKTIQSISCTFGELINDPNSLNECVNQNLENDIPDVWGQIQKCVTDRGNELMETNAILVDNLKPNISHVPWIMVNGEHNLEAEQSLLNEICAEYYTLDKPTQCVPPLLSVGIYYETMNNDVNKFFLDQLSQYTEYLDEIGNFAFIPYGTTTNNDGTFTCPKGEKQCHANKVHACILNRFYNHSTINTDYEKNRIRIAGFLECTALEATNGNNDPVLDAEKCLDRIFEGDFWRDIHYCSTGAEGADIYEEMERQTETLDPAMKSAPYITINSTYNQNAVTNLFHVLCDSYGLVRAPLCATLPSMGVKAGIYFKGDKVSQQFFREQVRPFYAELVPDDSTKMDATDVETKLSDIINPTLTAWGDTVYNESNDTNPFTCSGGVDECYINRMFACVDHYHGKEPRSTLHIIEFALCFFDDDQALTNPESVSNKCANRVWVVDPFPELDTCAKDNTKMGIDIYLRMKNKTENNYPHLTSFPSVTINNRRDPNAEKNLIASACINYAGYKIPEICEQYIQTPTSTTTGSTTNGDGSSSDKPTTPAPTSTPTGSTTSGEGSSSDKPTTPSSTSKPTGSTTNGEGSSSNEPTSSPPPSTTPSSATIPIISIFVLCLSLIIGKFGL</sequence>
<dbReference type="GO" id="GO:0016671">
    <property type="term" value="F:oxidoreductase activity, acting on a sulfur group of donors, disulfide as acceptor"/>
    <property type="evidence" value="ECO:0007669"/>
    <property type="project" value="InterPro"/>
</dbReference>